<evidence type="ECO:0000313" key="3">
    <source>
        <dbReference type="Proteomes" id="UP001500728"/>
    </source>
</evidence>
<sequence>MTTFDESGRDFELRALEVARAIHDPHGLQGAIMHKGRERDGVFITEESVHAYEFTIEQKKAKAQKDAEKLRELLTDLGRKPENSYKSLTGWFVTRDEPTAEQRSAVMEESRKGNITIHAISVSTLQRRLCDSEGYLRCRDDAPFGSISYSRPTKKVDVKVPVFFSGRDSGQLAITELSKMLIDGYRALVIGEFGVGKSHALRELYYELRKLHFKKKKLTPFPVHINLRDCAGLKTPAEILRRHSEEIGFGSDRSLISAWRSGACILLLDGFDEIVPTRWLGSAADLKEVRRAALAPVRRLVEETPSDTGIVVCGRSHYFSSHSEMAESLGFESPENLVSIQDFTEGQVEEYLASAGVSWKVPEWLPARPLLIGYLVAMQAFSEVNTDTETTQATAWRRFFDAICEREARMFSAVRPEVIKAIVSRVATLARSQGDETGPVGMDLMRTAFININNRQPDEEGLQLLLRLPGLAISTAVGDEESRIFIDRNLADTAYGEDLASYITAPYDEHPLSGVASWVATAGDLGIEAAASALQEQGATARAALAVASRRQNQGQYDSVLADMLRVVSTLEPPEDGNRNTFIVEGVIFDTLTLSNNDALAGRINYQDCVIQTLDISMTEEGQPFPYFQRCLIGFLDGASKIPTWLEGNFIDCDIEQFSQQSQTTAGIMQLSLDPHTKVALTILKKIYSQRGSGRKENALSRGLDQASRNLVASVLASLVSEGWVYRNTSGKTTLYLPVKGRRPAALRALEKPGEFYLKSR</sequence>
<dbReference type="InterPro" id="IPR027417">
    <property type="entry name" value="P-loop_NTPase"/>
</dbReference>
<name>A0ABP6QVW4_9ACTN</name>
<proteinExistence type="predicted"/>
<evidence type="ECO:0000313" key="2">
    <source>
        <dbReference type="EMBL" id="GAA3260552.1"/>
    </source>
</evidence>
<keyword evidence="3" id="KW-1185">Reference proteome</keyword>
<accession>A0ABP6QVW4</accession>
<dbReference type="Gene3D" id="3.40.50.300">
    <property type="entry name" value="P-loop containing nucleotide triphosphate hydrolases"/>
    <property type="match status" value="1"/>
</dbReference>
<evidence type="ECO:0000259" key="1">
    <source>
        <dbReference type="Pfam" id="PF05729"/>
    </source>
</evidence>
<protein>
    <recommendedName>
        <fullName evidence="1">NACHT domain-containing protein</fullName>
    </recommendedName>
</protein>
<dbReference type="EMBL" id="BAAAUW010000010">
    <property type="protein sequence ID" value="GAA3260552.1"/>
    <property type="molecule type" value="Genomic_DNA"/>
</dbReference>
<comment type="caution">
    <text evidence="2">The sequence shown here is derived from an EMBL/GenBank/DDBJ whole genome shotgun (WGS) entry which is preliminary data.</text>
</comment>
<organism evidence="2 3">
    <name type="scientific">Streptomyces labedae</name>
    <dbReference type="NCBI Taxonomy" id="285569"/>
    <lineage>
        <taxon>Bacteria</taxon>
        <taxon>Bacillati</taxon>
        <taxon>Actinomycetota</taxon>
        <taxon>Actinomycetes</taxon>
        <taxon>Kitasatosporales</taxon>
        <taxon>Streptomycetaceae</taxon>
        <taxon>Streptomyces</taxon>
    </lineage>
</organism>
<dbReference type="Pfam" id="PF05729">
    <property type="entry name" value="NACHT"/>
    <property type="match status" value="1"/>
</dbReference>
<dbReference type="InterPro" id="IPR007111">
    <property type="entry name" value="NACHT_NTPase"/>
</dbReference>
<feature type="domain" description="NACHT" evidence="1">
    <location>
        <begin position="188"/>
        <end position="352"/>
    </location>
</feature>
<dbReference type="RefSeq" id="WP_346152300.1">
    <property type="nucleotide sequence ID" value="NZ_BAAAUW010000010.1"/>
</dbReference>
<dbReference type="Proteomes" id="UP001500728">
    <property type="component" value="Unassembled WGS sequence"/>
</dbReference>
<reference evidence="3" key="1">
    <citation type="journal article" date="2019" name="Int. J. Syst. Evol. Microbiol.">
        <title>The Global Catalogue of Microorganisms (GCM) 10K type strain sequencing project: providing services to taxonomists for standard genome sequencing and annotation.</title>
        <authorList>
            <consortium name="The Broad Institute Genomics Platform"/>
            <consortium name="The Broad Institute Genome Sequencing Center for Infectious Disease"/>
            <person name="Wu L."/>
            <person name="Ma J."/>
        </authorList>
    </citation>
    <scope>NUCLEOTIDE SEQUENCE [LARGE SCALE GENOMIC DNA]</scope>
    <source>
        <strain evidence="3">JCM 9381</strain>
    </source>
</reference>
<gene>
    <name evidence="2" type="ORF">GCM10010469_27070</name>
</gene>
<dbReference type="SUPFAM" id="SSF52540">
    <property type="entry name" value="P-loop containing nucleoside triphosphate hydrolases"/>
    <property type="match status" value="1"/>
</dbReference>